<name>A0A2T4C7H4_TRILO</name>
<dbReference type="AlphaFoldDB" id="A0A2T4C7H4"/>
<feature type="compositionally biased region" description="Basic residues" evidence="1">
    <location>
        <begin position="1"/>
        <end position="11"/>
    </location>
</feature>
<evidence type="ECO:0000256" key="1">
    <source>
        <dbReference type="SAM" id="MobiDB-lite"/>
    </source>
</evidence>
<keyword evidence="3" id="KW-1185">Reference proteome</keyword>
<gene>
    <name evidence="2" type="ORF">M440DRAFT_1214432</name>
</gene>
<organism evidence="2 3">
    <name type="scientific">Trichoderma longibrachiatum ATCC 18648</name>
    <dbReference type="NCBI Taxonomy" id="983965"/>
    <lineage>
        <taxon>Eukaryota</taxon>
        <taxon>Fungi</taxon>
        <taxon>Dikarya</taxon>
        <taxon>Ascomycota</taxon>
        <taxon>Pezizomycotina</taxon>
        <taxon>Sordariomycetes</taxon>
        <taxon>Hypocreomycetidae</taxon>
        <taxon>Hypocreales</taxon>
        <taxon>Hypocreaceae</taxon>
        <taxon>Trichoderma</taxon>
    </lineage>
</organism>
<sequence>MHLRVGKKTRRAGCCGNTQGKGKEACRSREKRDIKPQGWQALLWVHFYTTVQVNAKSNKQHRRGVRLHKAQRDGRQVLAGDIFWNQDIFQPTSRGTQEMLKPPLPYLPTGEERERIPASASRWIHDLRHGELPGRYLAAPPSTSRLAVSPHRDRDLPFRIRWIQKLQIEVEALARPRFFSALQDGPGNILARGSQGRTDISSKLCLVHPQSVCFIFFSLDESISAYVTASIPGSCLFIISLPYLALYEYIYLSSISFLRKQSQRLFGFTFRFRPFVAVLPCQEQHIHHAGATSFLLARTSPPAA</sequence>
<dbReference type="Proteomes" id="UP000240760">
    <property type="component" value="Unassembled WGS sequence"/>
</dbReference>
<dbReference type="EMBL" id="KZ679130">
    <property type="protein sequence ID" value="PTB77516.1"/>
    <property type="molecule type" value="Genomic_DNA"/>
</dbReference>
<evidence type="ECO:0000313" key="3">
    <source>
        <dbReference type="Proteomes" id="UP000240760"/>
    </source>
</evidence>
<protein>
    <submittedName>
        <fullName evidence="2">Uncharacterized protein</fullName>
    </submittedName>
</protein>
<feature type="region of interest" description="Disordered" evidence="1">
    <location>
        <begin position="1"/>
        <end position="29"/>
    </location>
</feature>
<evidence type="ECO:0000313" key="2">
    <source>
        <dbReference type="EMBL" id="PTB77516.1"/>
    </source>
</evidence>
<accession>A0A2T4C7H4</accession>
<reference evidence="2 3" key="1">
    <citation type="submission" date="2016-07" db="EMBL/GenBank/DDBJ databases">
        <title>Multiple horizontal gene transfer events from other fungi enriched the ability of initially mycotrophic Trichoderma (Ascomycota) to feed on dead plant biomass.</title>
        <authorList>
            <consortium name="DOE Joint Genome Institute"/>
            <person name="Aerts A."/>
            <person name="Atanasova L."/>
            <person name="Chenthamara K."/>
            <person name="Zhang J."/>
            <person name="Grujic M."/>
            <person name="Henrissat B."/>
            <person name="Kuo A."/>
            <person name="Salamov A."/>
            <person name="Lipzen A."/>
            <person name="Labutti K."/>
            <person name="Barry K."/>
            <person name="Miao Y."/>
            <person name="Rahimi M.J."/>
            <person name="Shen Q."/>
            <person name="Grigoriev I.V."/>
            <person name="Kubicek C.P."/>
            <person name="Druzhinina I.S."/>
        </authorList>
    </citation>
    <scope>NUCLEOTIDE SEQUENCE [LARGE SCALE GENOMIC DNA]</scope>
    <source>
        <strain evidence="2 3">ATCC 18648</strain>
    </source>
</reference>
<proteinExistence type="predicted"/>